<dbReference type="SUPFAM" id="SSF53098">
    <property type="entry name" value="Ribonuclease H-like"/>
    <property type="match status" value="1"/>
</dbReference>
<dbReference type="InterPro" id="IPR057670">
    <property type="entry name" value="SH3_retrovirus"/>
</dbReference>
<proteinExistence type="predicted"/>
<sequence>MRDIVLFKEDTSLSDHLNEFQGIIDQMSRMSIKFEYEILGLLLLNSLRECWETFKGSVLNEEMRRKTQGSSSQSKVLVIENKGRSEKKEREKSISKSKSRYKNVECHYCHKTGHIQKHCFLWKKDKSKEKDDHHHHHDRATTATGDFGVLKIGNDGVTKVIGVDDVCLQTNTRMRLWLRGVKHVPDVRFNLTSVHMLDDGGSRVSDMKKTPPKTPQLNRLAERMNRTLIERVRCMLSEGKLLKHFWGETLYTTVHVINLSPAVALNTEVPNNIWFGKDVNYDHLRVYGCKAFVHVPKDERSKLNMKTRQCIFIGYGHDEYGYRMYDPVDKKLVRSRDVQFMEDETIEDIDKNDEQHNYLGDDFDVPPDYDVEEEHEMSQNENLGDAPEPPLVQLKRSNRQRQSSTSYTFDECVTLIDGEEPECYQESIESEKRQKSWQSKLQKCLALSTTKAELGFV</sequence>
<dbReference type="GO" id="GO:0008270">
    <property type="term" value="F:zinc ion binding"/>
    <property type="evidence" value="ECO:0007669"/>
    <property type="project" value="InterPro"/>
</dbReference>
<organism evidence="5 6">
    <name type="scientific">Mucuna pruriens</name>
    <name type="common">Velvet bean</name>
    <name type="synonym">Dolichos pruriens</name>
    <dbReference type="NCBI Taxonomy" id="157652"/>
    <lineage>
        <taxon>Eukaryota</taxon>
        <taxon>Viridiplantae</taxon>
        <taxon>Streptophyta</taxon>
        <taxon>Embryophyta</taxon>
        <taxon>Tracheophyta</taxon>
        <taxon>Spermatophyta</taxon>
        <taxon>Magnoliopsida</taxon>
        <taxon>eudicotyledons</taxon>
        <taxon>Gunneridae</taxon>
        <taxon>Pentapetalae</taxon>
        <taxon>rosids</taxon>
        <taxon>fabids</taxon>
        <taxon>Fabales</taxon>
        <taxon>Fabaceae</taxon>
        <taxon>Papilionoideae</taxon>
        <taxon>50 kb inversion clade</taxon>
        <taxon>NPAAA clade</taxon>
        <taxon>indigoferoid/millettioid clade</taxon>
        <taxon>Phaseoleae</taxon>
        <taxon>Mucuna</taxon>
    </lineage>
</organism>
<dbReference type="InterPro" id="IPR036397">
    <property type="entry name" value="RNaseH_sf"/>
</dbReference>
<dbReference type="SUPFAM" id="SSF57756">
    <property type="entry name" value="Retrovirus zinc finger-like domains"/>
    <property type="match status" value="1"/>
</dbReference>
<dbReference type="InterPro" id="IPR012337">
    <property type="entry name" value="RNaseH-like_sf"/>
</dbReference>
<dbReference type="EMBL" id="QJKJ01009550">
    <property type="protein sequence ID" value="RDX76303.1"/>
    <property type="molecule type" value="Genomic_DNA"/>
</dbReference>
<dbReference type="GO" id="GO:0008233">
    <property type="term" value="F:peptidase activity"/>
    <property type="evidence" value="ECO:0007669"/>
    <property type="project" value="UniProtKB-KW"/>
</dbReference>
<feature type="region of interest" description="Disordered" evidence="2">
    <location>
        <begin position="65"/>
        <end position="96"/>
    </location>
</feature>
<dbReference type="Pfam" id="PF22936">
    <property type="entry name" value="Pol_BBD"/>
    <property type="match status" value="1"/>
</dbReference>
<dbReference type="Gene3D" id="3.30.420.10">
    <property type="entry name" value="Ribonuclease H-like superfamily/Ribonuclease H"/>
    <property type="match status" value="1"/>
</dbReference>
<evidence type="ECO:0000256" key="1">
    <source>
        <dbReference type="ARBA" id="ARBA00022670"/>
    </source>
</evidence>
<protein>
    <recommendedName>
        <fullName evidence="7">Integrase catalytic domain-containing protein</fullName>
    </recommendedName>
</protein>
<evidence type="ECO:0000313" key="6">
    <source>
        <dbReference type="Proteomes" id="UP000257109"/>
    </source>
</evidence>
<feature type="compositionally biased region" description="Acidic residues" evidence="2">
    <location>
        <begin position="361"/>
        <end position="375"/>
    </location>
</feature>
<gene>
    <name evidence="5" type="ORF">CR513_43717</name>
</gene>
<feature type="domain" description="Retroviral polymerase SH3-like" evidence="4">
    <location>
        <begin position="289"/>
        <end position="351"/>
    </location>
</feature>
<reference evidence="5" key="1">
    <citation type="submission" date="2018-05" db="EMBL/GenBank/DDBJ databases">
        <title>Draft genome of Mucuna pruriens seed.</title>
        <authorList>
            <person name="Nnadi N.E."/>
            <person name="Vos R."/>
            <person name="Hasami M.H."/>
            <person name="Devisetty U.K."/>
            <person name="Aguiy J.C."/>
        </authorList>
    </citation>
    <scope>NUCLEOTIDE SEQUENCE [LARGE SCALE GENOMIC DNA]</scope>
    <source>
        <strain evidence="5">JCA_2017</strain>
    </source>
</reference>
<dbReference type="Pfam" id="PF25597">
    <property type="entry name" value="SH3_retrovirus"/>
    <property type="match status" value="1"/>
</dbReference>
<dbReference type="Proteomes" id="UP000257109">
    <property type="component" value="Unassembled WGS sequence"/>
</dbReference>
<dbReference type="STRING" id="157652.A0A371FDW9"/>
<keyword evidence="1" id="KW-0645">Protease</keyword>
<evidence type="ECO:0000259" key="3">
    <source>
        <dbReference type="Pfam" id="PF22936"/>
    </source>
</evidence>
<evidence type="ECO:0000313" key="5">
    <source>
        <dbReference type="EMBL" id="RDX76303.1"/>
    </source>
</evidence>
<feature type="non-terminal residue" evidence="5">
    <location>
        <position position="1"/>
    </location>
</feature>
<evidence type="ECO:0008006" key="7">
    <source>
        <dbReference type="Google" id="ProtNLM"/>
    </source>
</evidence>
<evidence type="ECO:0000256" key="2">
    <source>
        <dbReference type="SAM" id="MobiDB-lite"/>
    </source>
</evidence>
<dbReference type="Gene3D" id="4.10.60.10">
    <property type="entry name" value="Zinc finger, CCHC-type"/>
    <property type="match status" value="1"/>
</dbReference>
<accession>A0A371FDW9</accession>
<feature type="domain" description="Retrovirus-related Pol polyprotein from transposon TNT 1-94-like beta-barrel" evidence="3">
    <location>
        <begin position="146"/>
        <end position="201"/>
    </location>
</feature>
<keyword evidence="1" id="KW-0378">Hydrolase</keyword>
<dbReference type="InterPro" id="IPR036875">
    <property type="entry name" value="Znf_CCHC_sf"/>
</dbReference>
<dbReference type="PANTHER" id="PTHR42648">
    <property type="entry name" value="TRANSPOSASE, PUTATIVE-RELATED"/>
    <property type="match status" value="1"/>
</dbReference>
<name>A0A371FDW9_MUCPR</name>
<keyword evidence="6" id="KW-1185">Reference proteome</keyword>
<feature type="compositionally biased region" description="Basic and acidic residues" evidence="2">
    <location>
        <begin position="81"/>
        <end position="94"/>
    </location>
</feature>
<evidence type="ECO:0000259" key="4">
    <source>
        <dbReference type="Pfam" id="PF25597"/>
    </source>
</evidence>
<dbReference type="AlphaFoldDB" id="A0A371FDW9"/>
<dbReference type="GO" id="GO:0006508">
    <property type="term" value="P:proteolysis"/>
    <property type="evidence" value="ECO:0007669"/>
    <property type="project" value="UniProtKB-KW"/>
</dbReference>
<dbReference type="InterPro" id="IPR054722">
    <property type="entry name" value="PolX-like_BBD"/>
</dbReference>
<comment type="caution">
    <text evidence="5">The sequence shown here is derived from an EMBL/GenBank/DDBJ whole genome shotgun (WGS) entry which is preliminary data.</text>
</comment>
<dbReference type="GO" id="GO:0003676">
    <property type="term" value="F:nucleic acid binding"/>
    <property type="evidence" value="ECO:0007669"/>
    <property type="project" value="InterPro"/>
</dbReference>
<feature type="region of interest" description="Disordered" evidence="2">
    <location>
        <begin position="344"/>
        <end position="391"/>
    </location>
</feature>
<dbReference type="InterPro" id="IPR039537">
    <property type="entry name" value="Retrotran_Ty1/copia-like"/>
</dbReference>
<dbReference type="PANTHER" id="PTHR42648:SF28">
    <property type="entry name" value="TRANSPOSON-ENCODED PROTEIN WITH RIBONUCLEASE H-LIKE AND RETROVIRUS ZINC FINGER-LIKE DOMAINS"/>
    <property type="match status" value="1"/>
</dbReference>